<accession>A0AAV9XRB3</accession>
<comment type="caution">
    <text evidence="2">The sequence shown here is derived from an EMBL/GenBank/DDBJ whole genome shotgun (WGS) entry which is preliminary data.</text>
</comment>
<feature type="region of interest" description="Disordered" evidence="1">
    <location>
        <begin position="1"/>
        <end position="31"/>
    </location>
</feature>
<dbReference type="EMBL" id="JAVHJO010000001">
    <property type="protein sequence ID" value="KAK6544504.1"/>
    <property type="molecule type" value="Genomic_DNA"/>
</dbReference>
<feature type="compositionally biased region" description="Acidic residues" evidence="1">
    <location>
        <begin position="16"/>
        <end position="31"/>
    </location>
</feature>
<protein>
    <submittedName>
        <fullName evidence="2">Uncharacterized protein</fullName>
    </submittedName>
</protein>
<proteinExistence type="predicted"/>
<dbReference type="Proteomes" id="UP001365542">
    <property type="component" value="Unassembled WGS sequence"/>
</dbReference>
<dbReference type="AlphaFoldDB" id="A0AAV9XRB3"/>
<reference evidence="2 3" key="1">
    <citation type="submission" date="2019-10" db="EMBL/GenBank/DDBJ databases">
        <authorList>
            <person name="Palmer J.M."/>
        </authorList>
    </citation>
    <scope>NUCLEOTIDE SEQUENCE [LARGE SCALE GENOMIC DNA]</scope>
    <source>
        <strain evidence="2 3">TWF694</strain>
    </source>
</reference>
<gene>
    <name evidence="2" type="ORF">TWF694_001197</name>
</gene>
<evidence type="ECO:0000313" key="3">
    <source>
        <dbReference type="Proteomes" id="UP001365542"/>
    </source>
</evidence>
<evidence type="ECO:0000313" key="2">
    <source>
        <dbReference type="EMBL" id="KAK6544504.1"/>
    </source>
</evidence>
<feature type="compositionally biased region" description="Low complexity" evidence="1">
    <location>
        <begin position="1"/>
        <end position="12"/>
    </location>
</feature>
<evidence type="ECO:0000256" key="1">
    <source>
        <dbReference type="SAM" id="MobiDB-lite"/>
    </source>
</evidence>
<organism evidence="2 3">
    <name type="scientific">Orbilia ellipsospora</name>
    <dbReference type="NCBI Taxonomy" id="2528407"/>
    <lineage>
        <taxon>Eukaryota</taxon>
        <taxon>Fungi</taxon>
        <taxon>Dikarya</taxon>
        <taxon>Ascomycota</taxon>
        <taxon>Pezizomycotina</taxon>
        <taxon>Orbiliomycetes</taxon>
        <taxon>Orbiliales</taxon>
        <taxon>Orbiliaceae</taxon>
        <taxon>Orbilia</taxon>
    </lineage>
</organism>
<name>A0AAV9XRB3_9PEZI</name>
<sequence>MARSRASRPSLPRIDEVEENQPEENQPEEPLSEIYILTLKQREDDPVNYAFQKIMSTTVKRSRIPLPGTPFLLDPLNGWLGNGKQAVARIVARTALAAQILYGREDAYFTVMDVIQQDRRLYVFGKMGCPGFDD</sequence>
<keyword evidence="3" id="KW-1185">Reference proteome</keyword>